<reference evidence="3 4" key="1">
    <citation type="submission" date="2015-12" db="EMBL/GenBank/DDBJ databases">
        <title>The genome of Folsomia candida.</title>
        <authorList>
            <person name="Faddeeva A."/>
            <person name="Derks M.F."/>
            <person name="Anvar Y."/>
            <person name="Smit S."/>
            <person name="Van Straalen N."/>
            <person name="Roelofs D."/>
        </authorList>
    </citation>
    <scope>NUCLEOTIDE SEQUENCE [LARGE SCALE GENOMIC DNA]</scope>
    <source>
        <strain evidence="3 4">VU population</strain>
        <tissue evidence="3">Whole body</tissue>
    </source>
</reference>
<accession>A0A226D2T5</accession>
<dbReference type="GO" id="GO:0006281">
    <property type="term" value="P:DNA repair"/>
    <property type="evidence" value="ECO:0007669"/>
    <property type="project" value="UniProtKB-KW"/>
</dbReference>
<dbReference type="InterPro" id="IPR051055">
    <property type="entry name" value="PIF1_helicase"/>
</dbReference>
<dbReference type="SUPFAM" id="SSF52540">
    <property type="entry name" value="P-loop containing nucleoside triphosphate hydrolases"/>
    <property type="match status" value="1"/>
</dbReference>
<comment type="catalytic activity">
    <reaction evidence="1">
        <text>ATP + H2O = ADP + phosphate + H(+)</text>
        <dbReference type="Rhea" id="RHEA:13065"/>
        <dbReference type="ChEBI" id="CHEBI:15377"/>
        <dbReference type="ChEBI" id="CHEBI:15378"/>
        <dbReference type="ChEBI" id="CHEBI:30616"/>
        <dbReference type="ChEBI" id="CHEBI:43474"/>
        <dbReference type="ChEBI" id="CHEBI:456216"/>
        <dbReference type="EC" id="5.6.2.3"/>
    </reaction>
</comment>
<sequence length="358" mass="40425">MEKALEAAVEKVADMDDIEIQETDDDHHDHFPDMYNGSNVVVPPQHDVIPLTDEAIFAAELVKMNAEQKHVYDLVKRYLVDPTNSQLKLFISGAGGTGKSFLISLITNLVRTNEYGPGHDGVVLAAPTGVAALNINGQTLHRLFHLAVESGSVPSYAKLGAQMLQRMRDKFKNVEWIIMDEVSMVSYEVFKQIDRRLRECFDTEIPFGGKNIICVGDLFQLEPVNGHCIYDAPRLFIGEDNIWHSFSFLELTANMRQGTDPLLKICNNLREGNITTEDLEILRTRELRDDDTSEHMKKMHEKFLGPELFAHEQAYGALSRARTLSGVAILQQDDTKLCQLPNAKVIVEIERLRELLVH</sequence>
<keyword evidence="1" id="KW-0234">DNA repair</keyword>
<dbReference type="PANTHER" id="PTHR47642">
    <property type="entry name" value="ATP-DEPENDENT DNA HELICASE"/>
    <property type="match status" value="1"/>
</dbReference>
<dbReference type="AlphaFoldDB" id="A0A226D2T5"/>
<proteinExistence type="inferred from homology"/>
<comment type="similarity">
    <text evidence="1">Belongs to the helicase family.</text>
</comment>
<evidence type="ECO:0000313" key="3">
    <source>
        <dbReference type="EMBL" id="OXA39895.1"/>
    </source>
</evidence>
<keyword evidence="1 3" id="KW-0347">Helicase</keyword>
<dbReference type="Pfam" id="PF05970">
    <property type="entry name" value="PIF1"/>
    <property type="match status" value="1"/>
</dbReference>
<dbReference type="Proteomes" id="UP000198287">
    <property type="component" value="Unassembled WGS sequence"/>
</dbReference>
<dbReference type="Gene3D" id="3.40.50.300">
    <property type="entry name" value="P-loop containing nucleotide triphosphate hydrolases"/>
    <property type="match status" value="1"/>
</dbReference>
<dbReference type="GO" id="GO:0005524">
    <property type="term" value="F:ATP binding"/>
    <property type="evidence" value="ECO:0007669"/>
    <property type="project" value="UniProtKB-KW"/>
</dbReference>
<dbReference type="EC" id="5.6.2.3" evidence="1"/>
<dbReference type="GO" id="GO:0006310">
    <property type="term" value="P:DNA recombination"/>
    <property type="evidence" value="ECO:0007669"/>
    <property type="project" value="UniProtKB-KW"/>
</dbReference>
<dbReference type="GO" id="GO:0000723">
    <property type="term" value="P:telomere maintenance"/>
    <property type="evidence" value="ECO:0007669"/>
    <property type="project" value="InterPro"/>
</dbReference>
<dbReference type="EMBL" id="LNIX01000036">
    <property type="protein sequence ID" value="OXA39895.1"/>
    <property type="molecule type" value="Genomic_DNA"/>
</dbReference>
<comment type="caution">
    <text evidence="3">The sequence shown here is derived from an EMBL/GenBank/DDBJ whole genome shotgun (WGS) entry which is preliminary data.</text>
</comment>
<evidence type="ECO:0000256" key="1">
    <source>
        <dbReference type="RuleBase" id="RU363044"/>
    </source>
</evidence>
<keyword evidence="1" id="KW-0547">Nucleotide-binding</keyword>
<dbReference type="GO" id="GO:0043139">
    <property type="term" value="F:5'-3' DNA helicase activity"/>
    <property type="evidence" value="ECO:0007669"/>
    <property type="project" value="UniProtKB-EC"/>
</dbReference>
<keyword evidence="4" id="KW-1185">Reference proteome</keyword>
<name>A0A226D2T5_FOLCA</name>
<comment type="cofactor">
    <cofactor evidence="1">
        <name>Mg(2+)</name>
        <dbReference type="ChEBI" id="CHEBI:18420"/>
    </cofactor>
</comment>
<dbReference type="STRING" id="158441.A0A226D2T5"/>
<dbReference type="PANTHER" id="PTHR47642:SF6">
    <property type="entry name" value="ATP-DEPENDENT DNA HELICASE"/>
    <property type="match status" value="1"/>
</dbReference>
<keyword evidence="1" id="KW-0227">DNA damage</keyword>
<organism evidence="3 4">
    <name type="scientific">Folsomia candida</name>
    <name type="common">Springtail</name>
    <dbReference type="NCBI Taxonomy" id="158441"/>
    <lineage>
        <taxon>Eukaryota</taxon>
        <taxon>Metazoa</taxon>
        <taxon>Ecdysozoa</taxon>
        <taxon>Arthropoda</taxon>
        <taxon>Hexapoda</taxon>
        <taxon>Collembola</taxon>
        <taxon>Entomobryomorpha</taxon>
        <taxon>Isotomoidea</taxon>
        <taxon>Isotomidae</taxon>
        <taxon>Proisotominae</taxon>
        <taxon>Folsomia</taxon>
    </lineage>
</organism>
<evidence type="ECO:0000313" key="4">
    <source>
        <dbReference type="Proteomes" id="UP000198287"/>
    </source>
</evidence>
<keyword evidence="1" id="KW-0233">DNA recombination</keyword>
<dbReference type="GO" id="GO:0016887">
    <property type="term" value="F:ATP hydrolysis activity"/>
    <property type="evidence" value="ECO:0007669"/>
    <property type="project" value="RHEA"/>
</dbReference>
<dbReference type="InterPro" id="IPR010285">
    <property type="entry name" value="DNA_helicase_pif1-like_DEAD"/>
</dbReference>
<gene>
    <name evidence="3" type="ORF">Fcan01_25295</name>
</gene>
<dbReference type="OMA" id="GEDNIWH"/>
<dbReference type="InterPro" id="IPR027417">
    <property type="entry name" value="P-loop_NTPase"/>
</dbReference>
<keyword evidence="1" id="KW-0067">ATP-binding</keyword>
<evidence type="ECO:0000259" key="2">
    <source>
        <dbReference type="Pfam" id="PF05970"/>
    </source>
</evidence>
<protein>
    <recommendedName>
        <fullName evidence="1">ATP-dependent DNA helicase</fullName>
        <ecNumber evidence="1">5.6.2.3</ecNumber>
    </recommendedName>
</protein>
<dbReference type="OrthoDB" id="8121869at2759"/>
<feature type="domain" description="DNA helicase Pif1-like DEAD-box helicase" evidence="2">
    <location>
        <begin position="64"/>
        <end position="259"/>
    </location>
</feature>
<keyword evidence="1" id="KW-0378">Hydrolase</keyword>